<accession>A0A2H0WT53</accession>
<dbReference type="GO" id="GO:0016787">
    <property type="term" value="F:hydrolase activity"/>
    <property type="evidence" value="ECO:0007669"/>
    <property type="project" value="UniProtKB-KW"/>
</dbReference>
<dbReference type="CDD" id="cd02883">
    <property type="entry name" value="NUDIX_Hydrolase"/>
    <property type="match status" value="1"/>
</dbReference>
<organism evidence="2 3">
    <name type="scientific">Candidatus Roizmanbacteria bacterium CG09_land_8_20_14_0_10_41_9</name>
    <dbReference type="NCBI Taxonomy" id="1974850"/>
    <lineage>
        <taxon>Bacteria</taxon>
        <taxon>Candidatus Roizmaniibacteriota</taxon>
    </lineage>
</organism>
<evidence type="ECO:0000313" key="3">
    <source>
        <dbReference type="Proteomes" id="UP000231198"/>
    </source>
</evidence>
<reference evidence="3" key="1">
    <citation type="submission" date="2017-09" db="EMBL/GenBank/DDBJ databases">
        <title>Depth-based differentiation of microbial function through sediment-hosted aquifers and enrichment of novel symbionts in the deep terrestrial subsurface.</title>
        <authorList>
            <person name="Probst A.J."/>
            <person name="Ladd B."/>
            <person name="Jarett J.K."/>
            <person name="Geller-Mcgrath D.E."/>
            <person name="Sieber C.M.K."/>
            <person name="Emerson J.B."/>
            <person name="Anantharaman K."/>
            <person name="Thomas B.C."/>
            <person name="Malmstrom R."/>
            <person name="Stieglmeier M."/>
            <person name="Klingl A."/>
            <person name="Woyke T."/>
            <person name="Ryan C.M."/>
            <person name="Banfield J.F."/>
        </authorList>
    </citation>
    <scope>NUCLEOTIDE SEQUENCE [LARGE SCALE GENOMIC DNA]</scope>
</reference>
<dbReference type="Proteomes" id="UP000231198">
    <property type="component" value="Unassembled WGS sequence"/>
</dbReference>
<name>A0A2H0WT53_9BACT</name>
<dbReference type="EMBL" id="PEZG01000035">
    <property type="protein sequence ID" value="PIS15836.1"/>
    <property type="molecule type" value="Genomic_DNA"/>
</dbReference>
<evidence type="ECO:0000259" key="1">
    <source>
        <dbReference type="PROSITE" id="PS51462"/>
    </source>
</evidence>
<dbReference type="AlphaFoldDB" id="A0A2H0WT53"/>
<dbReference type="InterPro" id="IPR015797">
    <property type="entry name" value="NUDIX_hydrolase-like_dom_sf"/>
</dbReference>
<dbReference type="InterPro" id="IPR000086">
    <property type="entry name" value="NUDIX_hydrolase_dom"/>
</dbReference>
<gene>
    <name evidence="2" type="ORF">COT62_01650</name>
</gene>
<protein>
    <submittedName>
        <fullName evidence="2">RNA pyrophosphohydrolase</fullName>
    </submittedName>
</protein>
<dbReference type="Pfam" id="PF00293">
    <property type="entry name" value="NUDIX"/>
    <property type="match status" value="1"/>
</dbReference>
<sequence>MKIGVDYIGISTPFYCNDGKGNFLLHKRSRNCRDEHGRWDPGSGQLEFGLTPEENVLKEVREEYGVKGIIQERLPAHSIFRIHDKKKTHWLVVPFLILVDPKKVKINDPEKISEIGWFRLDRLPKPLHTGFQFTLTHYRRFFKKYKYSLK</sequence>
<feature type="domain" description="Nudix hydrolase" evidence="1">
    <location>
        <begin position="1"/>
        <end position="144"/>
    </location>
</feature>
<proteinExistence type="predicted"/>
<comment type="caution">
    <text evidence="2">The sequence shown here is derived from an EMBL/GenBank/DDBJ whole genome shotgun (WGS) entry which is preliminary data.</text>
</comment>
<dbReference type="SUPFAM" id="SSF55811">
    <property type="entry name" value="Nudix"/>
    <property type="match status" value="1"/>
</dbReference>
<keyword evidence="2" id="KW-0378">Hydrolase</keyword>
<dbReference type="Gene3D" id="3.90.79.10">
    <property type="entry name" value="Nucleoside Triphosphate Pyrophosphohydrolase"/>
    <property type="match status" value="1"/>
</dbReference>
<evidence type="ECO:0000313" key="2">
    <source>
        <dbReference type="EMBL" id="PIS15836.1"/>
    </source>
</evidence>
<dbReference type="PROSITE" id="PS51462">
    <property type="entry name" value="NUDIX"/>
    <property type="match status" value="1"/>
</dbReference>